<reference evidence="6" key="1">
    <citation type="submission" date="2025-08" db="UniProtKB">
        <authorList>
            <consortium name="Ensembl"/>
        </authorList>
    </citation>
    <scope>IDENTIFICATION</scope>
</reference>
<dbReference type="Ensembl" id="ENSCCRT00010092609.1">
    <property type="protein sequence ID" value="ENSCCRP00010083491.1"/>
    <property type="gene ID" value="ENSCCRG00010036459.1"/>
</dbReference>
<dbReference type="PANTHER" id="PTHR22603">
    <property type="entry name" value="CHOLINE/ETHANOALAMINE KINASE"/>
    <property type="match status" value="1"/>
</dbReference>
<dbReference type="Gene3D" id="3.90.1200.10">
    <property type="match status" value="1"/>
</dbReference>
<dbReference type="Pfam" id="PF01633">
    <property type="entry name" value="Choline_kinase"/>
    <property type="match status" value="1"/>
</dbReference>
<evidence type="ECO:0000313" key="7">
    <source>
        <dbReference type="Proteomes" id="UP000694427"/>
    </source>
</evidence>
<organism evidence="6 7">
    <name type="scientific">Cyprinus carpio</name>
    <name type="common">Common carp</name>
    <dbReference type="NCBI Taxonomy" id="7962"/>
    <lineage>
        <taxon>Eukaryota</taxon>
        <taxon>Metazoa</taxon>
        <taxon>Chordata</taxon>
        <taxon>Craniata</taxon>
        <taxon>Vertebrata</taxon>
        <taxon>Euteleostomi</taxon>
        <taxon>Actinopterygii</taxon>
        <taxon>Neopterygii</taxon>
        <taxon>Teleostei</taxon>
        <taxon>Ostariophysi</taxon>
        <taxon>Cypriniformes</taxon>
        <taxon>Cyprinidae</taxon>
        <taxon>Cyprininae</taxon>
        <taxon>Cyprinus</taxon>
    </lineage>
</organism>
<keyword evidence="1" id="KW-0444">Lipid biosynthesis</keyword>
<dbReference type="GO" id="GO:0004103">
    <property type="term" value="F:choline kinase activity"/>
    <property type="evidence" value="ECO:0007669"/>
    <property type="project" value="TreeGrafter"/>
</dbReference>
<dbReference type="CDD" id="cd05156">
    <property type="entry name" value="ChoK_euk"/>
    <property type="match status" value="1"/>
</dbReference>
<evidence type="ECO:0000313" key="6">
    <source>
        <dbReference type="Ensembl" id="ENSCCRP00010083491.1"/>
    </source>
</evidence>
<dbReference type="AlphaFoldDB" id="A0A8C1N1L1"/>
<evidence type="ECO:0000256" key="3">
    <source>
        <dbReference type="ARBA" id="ARBA00037883"/>
    </source>
</evidence>
<dbReference type="GO" id="GO:0005737">
    <property type="term" value="C:cytoplasm"/>
    <property type="evidence" value="ECO:0007669"/>
    <property type="project" value="TreeGrafter"/>
</dbReference>
<dbReference type="Gene3D" id="3.30.200.20">
    <property type="entry name" value="Phosphorylase Kinase, domain 1"/>
    <property type="match status" value="1"/>
</dbReference>
<dbReference type="EC" id="2.7.1.82" evidence="5"/>
<keyword evidence="2" id="KW-1208">Phospholipid metabolism</keyword>
<evidence type="ECO:0000256" key="4">
    <source>
        <dbReference type="ARBA" id="ARBA00038211"/>
    </source>
</evidence>
<comment type="similarity">
    <text evidence="4">Belongs to the choline/ethanolamine kinase family.</text>
</comment>
<keyword evidence="1" id="KW-0594">Phospholipid biosynthesis</keyword>
<dbReference type="Proteomes" id="UP000694427">
    <property type="component" value="Unplaced"/>
</dbReference>
<accession>A0A8C1N1L1</accession>
<keyword evidence="7" id="KW-1185">Reference proteome</keyword>
<dbReference type="InterPro" id="IPR011009">
    <property type="entry name" value="Kinase-like_dom_sf"/>
</dbReference>
<evidence type="ECO:0000256" key="5">
    <source>
        <dbReference type="ARBA" id="ARBA00038874"/>
    </source>
</evidence>
<proteinExistence type="inferred from homology"/>
<evidence type="ECO:0000256" key="2">
    <source>
        <dbReference type="ARBA" id="ARBA00023264"/>
    </source>
</evidence>
<keyword evidence="1" id="KW-0443">Lipid metabolism</keyword>
<evidence type="ECO:0000256" key="1">
    <source>
        <dbReference type="ARBA" id="ARBA00023209"/>
    </source>
</evidence>
<dbReference type="SUPFAM" id="SSF56112">
    <property type="entry name" value="Protein kinase-like (PK-like)"/>
    <property type="match status" value="1"/>
</dbReference>
<comment type="pathway">
    <text evidence="3">Phospholipid metabolism; phosphatidylethanolamine biosynthesis; phosphatidylethanolamine from ethanolamine: step 1/3.</text>
</comment>
<protein>
    <recommendedName>
        <fullName evidence="5">ethanolamine kinase</fullName>
        <ecNumber evidence="5">2.7.1.82</ecNumber>
    </recommendedName>
</protein>
<dbReference type="GO" id="GO:0004305">
    <property type="term" value="F:ethanolamine kinase activity"/>
    <property type="evidence" value="ECO:0007669"/>
    <property type="project" value="UniProtKB-EC"/>
</dbReference>
<name>A0A8C1N1L1_CYPCA</name>
<dbReference type="PANTHER" id="PTHR22603:SF102">
    <property type="entry name" value="CHOLINE KINASE ALPHA"/>
    <property type="match status" value="1"/>
</dbReference>
<dbReference type="GO" id="GO:0006646">
    <property type="term" value="P:phosphatidylethanolamine biosynthetic process"/>
    <property type="evidence" value="ECO:0007669"/>
    <property type="project" value="TreeGrafter"/>
</dbReference>
<reference evidence="6" key="2">
    <citation type="submission" date="2025-09" db="UniProtKB">
        <authorList>
            <consortium name="Ensembl"/>
        </authorList>
    </citation>
    <scope>IDENTIFICATION</scope>
</reference>
<sequence>MKTKFINGVSSLPSMSLGLLVNENVLEVQPDIVNDCKDIIRPDEPDHQTKRKAYLWCKEFLHGAWTCIDEDDFQISVIRGGLSNKLFLCALPEKQPSIGDEPRNVLLRLYGEILQMSCNKRDSRQSNTENHFQGADAMVLESVMFAILAERELGPKLYGIFPQGRLEQFVPSRKLSTDELSVPGIFDEIAEKITRFHGMRMPFNKEPKWLFGTMEKYMDQVLQLTFTREHHLRNFSRLLSYNLPQEMDSLKCLLESTPSPVVFCHNDLQEGNILLLNGRENTDRQRLMLIDFEYSSYNYRGFDIGNFFCEWTYDYTYDKFPFFITSSSTEVETLWFGAVFLLRVQDDFTTSQTFFPSVICELNALLFRFALASHFFWGLWSVIQAKISTIEFGYMEYAMARFDAYFELKKKLRV</sequence>